<evidence type="ECO:0000313" key="2">
    <source>
        <dbReference type="EMBL" id="KFA92972.1"/>
    </source>
</evidence>
<feature type="region of interest" description="Disordered" evidence="1">
    <location>
        <begin position="1"/>
        <end position="33"/>
    </location>
</feature>
<evidence type="ECO:0000256" key="1">
    <source>
        <dbReference type="SAM" id="MobiDB-lite"/>
    </source>
</evidence>
<dbReference type="RefSeq" id="WP_043393612.1">
    <property type="nucleotide sequence ID" value="NZ_JPMI01000075.1"/>
</dbReference>
<sequence length="70" mass="8195">MIPVARVPEPPDFNARARRPGQDWLSRNPHAERPRDLWSPFRGQLMDGFKNRCGYTAMWDLNGTVDHFRS</sequence>
<gene>
    <name evidence="2" type="ORF">Q664_11820</name>
</gene>
<proteinExistence type="predicted"/>
<organism evidence="2 3">
    <name type="scientific">Archangium violaceum Cb vi76</name>
    <dbReference type="NCBI Taxonomy" id="1406225"/>
    <lineage>
        <taxon>Bacteria</taxon>
        <taxon>Pseudomonadati</taxon>
        <taxon>Myxococcota</taxon>
        <taxon>Myxococcia</taxon>
        <taxon>Myxococcales</taxon>
        <taxon>Cystobacterineae</taxon>
        <taxon>Archangiaceae</taxon>
        <taxon>Archangium</taxon>
    </lineage>
</organism>
<evidence type="ECO:0000313" key="3">
    <source>
        <dbReference type="Proteomes" id="UP000028547"/>
    </source>
</evidence>
<dbReference type="AlphaFoldDB" id="A0A084SWY7"/>
<reference evidence="2 3" key="1">
    <citation type="submission" date="2014-07" db="EMBL/GenBank/DDBJ databases">
        <title>Draft Genome Sequence of Gephyronic Acid Producer, Cystobacter violaceus Strain Cb vi76.</title>
        <authorList>
            <person name="Stevens D.C."/>
            <person name="Young J."/>
            <person name="Carmichael R."/>
            <person name="Tan J."/>
            <person name="Taylor R.E."/>
        </authorList>
    </citation>
    <scope>NUCLEOTIDE SEQUENCE [LARGE SCALE GENOMIC DNA]</scope>
    <source>
        <strain evidence="2 3">Cb vi76</strain>
    </source>
</reference>
<accession>A0A084SWY7</accession>
<dbReference type="EMBL" id="JPMI01000075">
    <property type="protein sequence ID" value="KFA92972.1"/>
    <property type="molecule type" value="Genomic_DNA"/>
</dbReference>
<name>A0A084SWY7_9BACT</name>
<dbReference type="Proteomes" id="UP000028547">
    <property type="component" value="Unassembled WGS sequence"/>
</dbReference>
<comment type="caution">
    <text evidence="2">The sequence shown here is derived from an EMBL/GenBank/DDBJ whole genome shotgun (WGS) entry which is preliminary data.</text>
</comment>
<protein>
    <submittedName>
        <fullName evidence="2">Uncharacterized protein</fullName>
    </submittedName>
</protein>